<reference evidence="1 2" key="1">
    <citation type="submission" date="2019-03" db="EMBL/GenBank/DDBJ databases">
        <title>The genome sequence of Nitrosococcus wardiae strain D1FHST reveals the archetypal metabolic capacity of ammonia-oxidizing Gammaproteobacteria.</title>
        <authorList>
            <person name="Wang L."/>
            <person name="Lim C.K."/>
            <person name="Hanson T.E."/>
            <person name="Dang H."/>
            <person name="Klotz M.G."/>
        </authorList>
    </citation>
    <scope>NUCLEOTIDE SEQUENCE [LARGE SCALE GENOMIC DNA]</scope>
    <source>
        <strain evidence="1 2">D1FHS</strain>
    </source>
</reference>
<dbReference type="RefSeq" id="WP_134356850.1">
    <property type="nucleotide sequence ID" value="NZ_CP038033.1"/>
</dbReference>
<sequence length="133" mass="15181">MGIADEFAKFDAKLKNVNWSVSAENTSGELVVSLWKHFFEKPEGGKIKYVDAVSRWSGYGNKEFRERIVKAYETDQVVRVVIARTSNEDVVRRGEDASQLKNSFGAKLDWIGSITNWDGENFTIEFQREPQNA</sequence>
<gene>
    <name evidence="1" type="ORF">E3U44_04415</name>
</gene>
<name>A0A4P7BXJ6_9GAMM</name>
<proteinExistence type="predicted"/>
<dbReference type="Proteomes" id="UP000294325">
    <property type="component" value="Chromosome"/>
</dbReference>
<accession>A0A4P7BXJ6</accession>
<dbReference type="AlphaFoldDB" id="A0A4P7BXJ6"/>
<dbReference type="KEGG" id="nwr:E3U44_04415"/>
<evidence type="ECO:0000313" key="1">
    <source>
        <dbReference type="EMBL" id="QBQ53840.1"/>
    </source>
</evidence>
<keyword evidence="2" id="KW-1185">Reference proteome</keyword>
<protein>
    <submittedName>
        <fullName evidence="1">Uncharacterized protein</fullName>
    </submittedName>
</protein>
<dbReference type="OrthoDB" id="8919536at2"/>
<organism evidence="1 2">
    <name type="scientific">Nitrosococcus wardiae</name>
    <dbReference type="NCBI Taxonomy" id="1814290"/>
    <lineage>
        <taxon>Bacteria</taxon>
        <taxon>Pseudomonadati</taxon>
        <taxon>Pseudomonadota</taxon>
        <taxon>Gammaproteobacteria</taxon>
        <taxon>Chromatiales</taxon>
        <taxon>Chromatiaceae</taxon>
        <taxon>Nitrosococcus</taxon>
    </lineage>
</organism>
<dbReference type="EMBL" id="CP038033">
    <property type="protein sequence ID" value="QBQ53840.1"/>
    <property type="molecule type" value="Genomic_DNA"/>
</dbReference>
<evidence type="ECO:0000313" key="2">
    <source>
        <dbReference type="Proteomes" id="UP000294325"/>
    </source>
</evidence>